<evidence type="ECO:0000259" key="9">
    <source>
        <dbReference type="Pfam" id="PF01431"/>
    </source>
</evidence>
<evidence type="ECO:0000256" key="2">
    <source>
        <dbReference type="ARBA" id="ARBA00007357"/>
    </source>
</evidence>
<dbReference type="GO" id="GO:0046872">
    <property type="term" value="F:metal ion binding"/>
    <property type="evidence" value="ECO:0007669"/>
    <property type="project" value="UniProtKB-KW"/>
</dbReference>
<dbReference type="RefSeq" id="WP_025413037.1">
    <property type="nucleotide sequence ID" value="NZ_CP007128.1"/>
</dbReference>
<keyword evidence="5" id="KW-0378">Hydrolase</keyword>
<name>W0RLD8_9BACT</name>
<keyword evidence="7" id="KW-0482">Metalloprotease</keyword>
<dbReference type="PANTHER" id="PTHR11733:SF167">
    <property type="entry name" value="FI17812P1-RELATED"/>
    <property type="match status" value="1"/>
</dbReference>
<keyword evidence="12" id="KW-1185">Reference proteome</keyword>
<dbReference type="KEGG" id="gba:J421_4054"/>
<dbReference type="GO" id="GO:0004222">
    <property type="term" value="F:metalloendopeptidase activity"/>
    <property type="evidence" value="ECO:0007669"/>
    <property type="project" value="InterPro"/>
</dbReference>
<evidence type="ECO:0000256" key="1">
    <source>
        <dbReference type="ARBA" id="ARBA00001947"/>
    </source>
</evidence>
<organism evidence="11 12">
    <name type="scientific">Gemmatirosa kalamazoonensis</name>
    <dbReference type="NCBI Taxonomy" id="861299"/>
    <lineage>
        <taxon>Bacteria</taxon>
        <taxon>Pseudomonadati</taxon>
        <taxon>Gemmatimonadota</taxon>
        <taxon>Gemmatimonadia</taxon>
        <taxon>Gemmatimonadales</taxon>
        <taxon>Gemmatimonadaceae</taxon>
        <taxon>Gemmatirosa</taxon>
    </lineage>
</organism>
<dbReference type="InterPro" id="IPR024079">
    <property type="entry name" value="MetalloPept_cat_dom_sf"/>
</dbReference>
<dbReference type="GO" id="GO:0016485">
    <property type="term" value="P:protein processing"/>
    <property type="evidence" value="ECO:0007669"/>
    <property type="project" value="TreeGrafter"/>
</dbReference>
<dbReference type="PATRIC" id="fig|861299.3.peg.4111"/>
<feature type="domain" description="Peptidase M13 N-terminal" evidence="10">
    <location>
        <begin position="43"/>
        <end position="423"/>
    </location>
</feature>
<feature type="domain" description="Peptidase M13 C-terminal" evidence="9">
    <location>
        <begin position="475"/>
        <end position="673"/>
    </location>
</feature>
<evidence type="ECO:0000256" key="3">
    <source>
        <dbReference type="ARBA" id="ARBA00022670"/>
    </source>
</evidence>
<dbReference type="SUPFAM" id="SSF55486">
    <property type="entry name" value="Metalloproteases ('zincins'), catalytic domain"/>
    <property type="match status" value="1"/>
</dbReference>
<proteinExistence type="inferred from homology"/>
<keyword evidence="6" id="KW-0862">Zinc</keyword>
<dbReference type="Gene3D" id="3.40.390.10">
    <property type="entry name" value="Collagenase (Catalytic Domain)"/>
    <property type="match status" value="1"/>
</dbReference>
<keyword evidence="8" id="KW-0732">Signal</keyword>
<dbReference type="GO" id="GO:0005886">
    <property type="term" value="C:plasma membrane"/>
    <property type="evidence" value="ECO:0007669"/>
    <property type="project" value="TreeGrafter"/>
</dbReference>
<keyword evidence="3" id="KW-0645">Protease</keyword>
<evidence type="ECO:0000313" key="11">
    <source>
        <dbReference type="EMBL" id="AHG91591.1"/>
    </source>
</evidence>
<dbReference type="InterPro" id="IPR008753">
    <property type="entry name" value="Peptidase_M13_N"/>
</dbReference>
<feature type="signal peptide" evidence="8">
    <location>
        <begin position="1"/>
        <end position="17"/>
    </location>
</feature>
<dbReference type="PRINTS" id="PR00786">
    <property type="entry name" value="NEPRILYSIN"/>
</dbReference>
<evidence type="ECO:0000256" key="5">
    <source>
        <dbReference type="ARBA" id="ARBA00022801"/>
    </source>
</evidence>
<keyword evidence="4" id="KW-0479">Metal-binding</keyword>
<feature type="chain" id="PRO_5004795692" evidence="8">
    <location>
        <begin position="18"/>
        <end position="681"/>
    </location>
</feature>
<dbReference type="Pfam" id="PF05649">
    <property type="entry name" value="Peptidase_M13_N"/>
    <property type="match status" value="1"/>
</dbReference>
<dbReference type="InParanoid" id="W0RLD8"/>
<dbReference type="HOGENOM" id="CLU_006187_7_2_0"/>
<protein>
    <submittedName>
        <fullName evidence="11">Peptidase M13</fullName>
    </submittedName>
</protein>
<dbReference type="Pfam" id="PF01431">
    <property type="entry name" value="Peptidase_M13"/>
    <property type="match status" value="1"/>
</dbReference>
<evidence type="ECO:0000256" key="7">
    <source>
        <dbReference type="ARBA" id="ARBA00023049"/>
    </source>
</evidence>
<dbReference type="Gene3D" id="1.10.1380.10">
    <property type="entry name" value="Neutral endopeptidase , domain2"/>
    <property type="match status" value="1"/>
</dbReference>
<evidence type="ECO:0000256" key="4">
    <source>
        <dbReference type="ARBA" id="ARBA00022723"/>
    </source>
</evidence>
<dbReference type="STRING" id="861299.J421_4054"/>
<evidence type="ECO:0000256" key="6">
    <source>
        <dbReference type="ARBA" id="ARBA00022833"/>
    </source>
</evidence>
<dbReference type="AlphaFoldDB" id="W0RLD8"/>
<reference evidence="11 12" key="1">
    <citation type="journal article" date="2014" name="Genome Announc.">
        <title>Genome Sequence and Methylome of Soil Bacterium Gemmatirosa kalamazoonensis KBS708T, a Member of the Rarely Cultivated Gemmatimonadetes Phylum.</title>
        <authorList>
            <person name="Debruyn J.M."/>
            <person name="Radosevich M."/>
            <person name="Wommack K.E."/>
            <person name="Polson S.W."/>
            <person name="Hauser L.J."/>
            <person name="Fawaz M.N."/>
            <person name="Korlach J."/>
            <person name="Tsai Y.C."/>
        </authorList>
    </citation>
    <scope>NUCLEOTIDE SEQUENCE [LARGE SCALE GENOMIC DNA]</scope>
    <source>
        <strain evidence="11 12">KBS708</strain>
    </source>
</reference>
<evidence type="ECO:0000313" key="12">
    <source>
        <dbReference type="Proteomes" id="UP000019151"/>
    </source>
</evidence>
<dbReference type="EMBL" id="CP007128">
    <property type="protein sequence ID" value="AHG91591.1"/>
    <property type="molecule type" value="Genomic_DNA"/>
</dbReference>
<comment type="cofactor">
    <cofactor evidence="1">
        <name>Zn(2+)</name>
        <dbReference type="ChEBI" id="CHEBI:29105"/>
    </cofactor>
</comment>
<evidence type="ECO:0000259" key="10">
    <source>
        <dbReference type="Pfam" id="PF05649"/>
    </source>
</evidence>
<sequence>MRLLALAALVAVSEAAAQPPASIVPVPLKVVDPAFVDTTAKACTDFFQYANGAWLAKDTIPAAYSSSGVGRDMSDRNELVVRSVLEDVLARRATLAAETTPHKLATFYGTCMDSTAAERTGVSAVKPLLTAIDGIASRAGLVQQIAALQAQGVNVAFGFGPEVGRHDAAHYVAGVYQGGLGLPDRDYYFEKGAAGDSTRRAYVTYLARLLELAGTPAAESRRVAGRVLAFETSLAAASMTRVAQRDPAATDHLMPLGRLRALAPHVAWTDYFSAVGITSPVQQVNVGMPDFVKRVDSLVARAPLSDWRAYLRAHVLAETAPWLSAPFVDESFAFTSRFTGAKAQLPRWKRCLREADADLGEALGESYVAKTFSPEARARAKAVIDDIRAAFGERLKRLTWMSDSTRAQALDKLARMGEKVGYPERWRDYGKLDVQDGPFALNVLRAHSFEWQRTINRPGAPVDTTEWNMTVPTVNAYYDPSKNEMVFPAGALAPQTFDPAADDGANYGALGGSWAGHELTHGFDDEGRHFDAAGNQRDWWTPTDSLRFTQQAQRVVDQFDTYVQVDTFHVNGKLTLGENIADYGGVLTGFDALQRALARNGRPALMDGYTPEQRFFLGYAQSWREHTRPEAMRTRVTTDPHAPARWRVNGPLSNSEAFARAWGCKPGDPMVRPREVVPQIW</sequence>
<dbReference type="InterPro" id="IPR042089">
    <property type="entry name" value="Peptidase_M13_dom_2"/>
</dbReference>
<dbReference type="PANTHER" id="PTHR11733">
    <property type="entry name" value="ZINC METALLOPROTEASE FAMILY M13 NEPRILYSIN-RELATED"/>
    <property type="match status" value="1"/>
</dbReference>
<gene>
    <name evidence="11" type="ORF">J421_4054</name>
</gene>
<dbReference type="Proteomes" id="UP000019151">
    <property type="component" value="Chromosome"/>
</dbReference>
<comment type="similarity">
    <text evidence="2">Belongs to the peptidase M13 family.</text>
</comment>
<accession>W0RLD8</accession>
<dbReference type="InterPro" id="IPR018497">
    <property type="entry name" value="Peptidase_M13_C"/>
</dbReference>
<dbReference type="InterPro" id="IPR000718">
    <property type="entry name" value="Peptidase_M13"/>
</dbReference>
<dbReference type="PROSITE" id="PS51885">
    <property type="entry name" value="NEPRILYSIN"/>
    <property type="match status" value="1"/>
</dbReference>
<dbReference type="OrthoDB" id="9775677at2"/>
<dbReference type="eggNOG" id="COG3590">
    <property type="taxonomic scope" value="Bacteria"/>
</dbReference>
<dbReference type="CDD" id="cd08662">
    <property type="entry name" value="M13"/>
    <property type="match status" value="1"/>
</dbReference>
<evidence type="ECO:0000256" key="8">
    <source>
        <dbReference type="SAM" id="SignalP"/>
    </source>
</evidence>